<sequence length="137" mass="15666">MYVKHLHSFENSTFGMHVNHLRFVCMNKMKDQYMLVVAKQNILFAYLLIASSSGVKEVASTYAMLGCFQISGLKIIEPDLVYVSVKDGEIKCIHINFSFKTKEITFSKKETFFSSKGKVFYNGFCFSPNDTLFAILE</sequence>
<evidence type="ECO:0000313" key="1">
    <source>
        <dbReference type="EMBL" id="KAB7497961.1"/>
    </source>
</evidence>
<protein>
    <submittedName>
        <fullName evidence="1">Uncharacterized protein</fullName>
    </submittedName>
</protein>
<accession>A0A5N5SUS9</accession>
<dbReference type="OrthoDB" id="6358520at2759"/>
<feature type="non-terminal residue" evidence="1">
    <location>
        <position position="137"/>
    </location>
</feature>
<name>A0A5N5SUS9_9CRUS</name>
<gene>
    <name evidence="1" type="ORF">Anas_10470</name>
</gene>
<dbReference type="Proteomes" id="UP000326759">
    <property type="component" value="Unassembled WGS sequence"/>
</dbReference>
<reference evidence="1 2" key="1">
    <citation type="journal article" date="2019" name="PLoS Biol.">
        <title>Sex chromosomes control vertical transmission of feminizing Wolbachia symbionts in an isopod.</title>
        <authorList>
            <person name="Becking T."/>
            <person name="Chebbi M.A."/>
            <person name="Giraud I."/>
            <person name="Moumen B."/>
            <person name="Laverre T."/>
            <person name="Caubet Y."/>
            <person name="Peccoud J."/>
            <person name="Gilbert C."/>
            <person name="Cordaux R."/>
        </authorList>
    </citation>
    <scope>NUCLEOTIDE SEQUENCE [LARGE SCALE GENOMIC DNA]</scope>
    <source>
        <strain evidence="1">ANa2</strain>
        <tissue evidence="1">Whole body excluding digestive tract and cuticle</tissue>
    </source>
</reference>
<dbReference type="EMBL" id="SEYY01019720">
    <property type="protein sequence ID" value="KAB7497961.1"/>
    <property type="molecule type" value="Genomic_DNA"/>
</dbReference>
<organism evidence="1 2">
    <name type="scientific">Armadillidium nasatum</name>
    <dbReference type="NCBI Taxonomy" id="96803"/>
    <lineage>
        <taxon>Eukaryota</taxon>
        <taxon>Metazoa</taxon>
        <taxon>Ecdysozoa</taxon>
        <taxon>Arthropoda</taxon>
        <taxon>Crustacea</taxon>
        <taxon>Multicrustacea</taxon>
        <taxon>Malacostraca</taxon>
        <taxon>Eumalacostraca</taxon>
        <taxon>Peracarida</taxon>
        <taxon>Isopoda</taxon>
        <taxon>Oniscidea</taxon>
        <taxon>Crinocheta</taxon>
        <taxon>Armadillidiidae</taxon>
        <taxon>Armadillidium</taxon>
    </lineage>
</organism>
<proteinExistence type="predicted"/>
<comment type="caution">
    <text evidence="1">The sequence shown here is derived from an EMBL/GenBank/DDBJ whole genome shotgun (WGS) entry which is preliminary data.</text>
</comment>
<keyword evidence="2" id="KW-1185">Reference proteome</keyword>
<evidence type="ECO:0000313" key="2">
    <source>
        <dbReference type="Proteomes" id="UP000326759"/>
    </source>
</evidence>
<dbReference type="AlphaFoldDB" id="A0A5N5SUS9"/>